<keyword evidence="2" id="KW-1185">Reference proteome</keyword>
<dbReference type="RefSeq" id="WP_132985191.1">
    <property type="nucleotide sequence ID" value="NZ_BMME01000001.1"/>
</dbReference>
<protein>
    <recommendedName>
        <fullName evidence="3">Polysaccharide deacetylase</fullName>
    </recommendedName>
</protein>
<evidence type="ECO:0000313" key="1">
    <source>
        <dbReference type="EMBL" id="GGK01519.1"/>
    </source>
</evidence>
<reference evidence="2" key="1">
    <citation type="journal article" date="2019" name="Int. J. Syst. Evol. Microbiol.">
        <title>The Global Catalogue of Microorganisms (GCM) 10K type strain sequencing project: providing services to taxonomists for standard genome sequencing and annotation.</title>
        <authorList>
            <consortium name="The Broad Institute Genomics Platform"/>
            <consortium name="The Broad Institute Genome Sequencing Center for Infectious Disease"/>
            <person name="Wu L."/>
            <person name="Ma J."/>
        </authorList>
    </citation>
    <scope>NUCLEOTIDE SEQUENCE [LARGE SCALE GENOMIC DNA]</scope>
    <source>
        <strain evidence="2">CGMCC 1.8985</strain>
    </source>
</reference>
<dbReference type="Proteomes" id="UP000599009">
    <property type="component" value="Unassembled WGS sequence"/>
</dbReference>
<accession>A0ABQ2E9R8</accession>
<comment type="caution">
    <text evidence="1">The sequence shown here is derived from an EMBL/GenBank/DDBJ whole genome shotgun (WGS) entry which is preliminary data.</text>
</comment>
<sequence>MTGSELARRLGMDELPQRARQAWLANVEAALAEHQVGFAVLPMHQLLGDGEMLETLAARGYVVDAP</sequence>
<organism evidence="1 2">
    <name type="scientific">Luteimonas terricola</name>
    <dbReference type="NCBI Taxonomy" id="645597"/>
    <lineage>
        <taxon>Bacteria</taxon>
        <taxon>Pseudomonadati</taxon>
        <taxon>Pseudomonadota</taxon>
        <taxon>Gammaproteobacteria</taxon>
        <taxon>Lysobacterales</taxon>
        <taxon>Lysobacteraceae</taxon>
        <taxon>Luteimonas</taxon>
    </lineage>
</organism>
<name>A0ABQ2E9R8_9GAMM</name>
<dbReference type="EMBL" id="BMME01000001">
    <property type="protein sequence ID" value="GGK01519.1"/>
    <property type="molecule type" value="Genomic_DNA"/>
</dbReference>
<evidence type="ECO:0008006" key="3">
    <source>
        <dbReference type="Google" id="ProtNLM"/>
    </source>
</evidence>
<proteinExistence type="predicted"/>
<evidence type="ECO:0000313" key="2">
    <source>
        <dbReference type="Proteomes" id="UP000599009"/>
    </source>
</evidence>
<gene>
    <name evidence="1" type="ORF">GCM10011394_08410</name>
</gene>